<evidence type="ECO:0000256" key="13">
    <source>
        <dbReference type="PIRSR" id="PIRSR006118-2"/>
    </source>
</evidence>
<dbReference type="RefSeq" id="WP_022969274.1">
    <property type="nucleotide sequence ID" value="NZ_ATVD01000002.1"/>
</dbReference>
<keyword evidence="8 11" id="KW-0378">Hydrolase</keyword>
<dbReference type="PANTHER" id="PTHR21485">
    <property type="entry name" value="HAD SUPERFAMILY MEMBERS CMAS AND KDSC"/>
    <property type="match status" value="1"/>
</dbReference>
<sequence>MNLPEFRGAEIDSLLLQRAAQIRLCCFDVDGTLTDGRLWFDAAGEDMKAFHVHDGQGLRLLEDHGIAVALITARDSAVARRRAQDLRLSHVFTGVKDKRACLQTLAERLGVAREEIAYLGDDLPDLSAFAHVGLAAAPADAHPWVRERAHWVTAQAGGAGAARALCDLVLEARGLKATVLARYLEP</sequence>
<dbReference type="InterPro" id="IPR050793">
    <property type="entry name" value="CMP-NeuNAc_synthase"/>
</dbReference>
<dbReference type="STRING" id="1121015.GCA_000420545_01653"/>
<evidence type="ECO:0000256" key="7">
    <source>
        <dbReference type="ARBA" id="ARBA00022723"/>
    </source>
</evidence>
<dbReference type="OrthoDB" id="9805604at2"/>
<dbReference type="GO" id="GO:0009103">
    <property type="term" value="P:lipopolysaccharide biosynthetic process"/>
    <property type="evidence" value="ECO:0007669"/>
    <property type="project" value="UniProtKB-UniRule"/>
</dbReference>
<dbReference type="SFLD" id="SFLDS00003">
    <property type="entry name" value="Haloacid_Dehalogenase"/>
    <property type="match status" value="1"/>
</dbReference>
<dbReference type="PIRSF" id="PIRSF006118">
    <property type="entry name" value="KDO8-P_Ptase"/>
    <property type="match status" value="1"/>
</dbReference>
<keyword evidence="11" id="KW-0448">Lipopolysaccharide biosynthesis</keyword>
<feature type="binding site" evidence="13">
    <location>
        <position position="121"/>
    </location>
    <ligand>
        <name>Mg(2+)</name>
        <dbReference type="ChEBI" id="CHEBI:18420"/>
    </ligand>
</feature>
<evidence type="ECO:0000256" key="3">
    <source>
        <dbReference type="ARBA" id="ARBA00005893"/>
    </source>
</evidence>
<organism evidence="14 15">
    <name type="scientific">Arenimonas oryziterrae DSM 21050 = YC6267</name>
    <dbReference type="NCBI Taxonomy" id="1121015"/>
    <lineage>
        <taxon>Bacteria</taxon>
        <taxon>Pseudomonadati</taxon>
        <taxon>Pseudomonadota</taxon>
        <taxon>Gammaproteobacteria</taxon>
        <taxon>Lysobacterales</taxon>
        <taxon>Lysobacteraceae</taxon>
        <taxon>Arenimonas</taxon>
    </lineage>
</organism>
<evidence type="ECO:0000256" key="9">
    <source>
        <dbReference type="ARBA" id="ARBA00022842"/>
    </source>
</evidence>
<dbReference type="Gene3D" id="3.40.50.1000">
    <property type="entry name" value="HAD superfamily/HAD-like"/>
    <property type="match status" value="1"/>
</dbReference>
<dbReference type="Proteomes" id="UP000029385">
    <property type="component" value="Unassembled WGS sequence"/>
</dbReference>
<dbReference type="InterPro" id="IPR010023">
    <property type="entry name" value="KdsC_fam"/>
</dbReference>
<feature type="binding site" evidence="12">
    <location>
        <position position="59"/>
    </location>
    <ligand>
        <name>substrate</name>
    </ligand>
</feature>
<comment type="function">
    <text evidence="11">Catalyzes the hydrolysis of 3-deoxy-D-manno-octulosonate 8-phosphate (KDO 8-P) to 3-deoxy-D-manno-octulosonate (KDO) and inorganic phosphate.</text>
</comment>
<comment type="similarity">
    <text evidence="3 11">Belongs to the KdsC family.</text>
</comment>
<evidence type="ECO:0000256" key="11">
    <source>
        <dbReference type="PIRNR" id="PIRNR006118"/>
    </source>
</evidence>
<reference evidence="14 15" key="1">
    <citation type="submission" date="2013-09" db="EMBL/GenBank/DDBJ databases">
        <title>Genome sequencing of Arenimonas oryziterrae.</title>
        <authorList>
            <person name="Chen F."/>
            <person name="Wang G."/>
        </authorList>
    </citation>
    <scope>NUCLEOTIDE SEQUENCE [LARGE SCALE GENOMIC DNA]</scope>
    <source>
        <strain evidence="14 15">YC6267</strain>
    </source>
</reference>
<keyword evidence="9 11" id="KW-0460">Magnesium</keyword>
<dbReference type="EMBL" id="AVCI01000001">
    <property type="protein sequence ID" value="KFN45107.1"/>
    <property type="molecule type" value="Genomic_DNA"/>
</dbReference>
<dbReference type="EC" id="3.1.3.45" evidence="5 11"/>
<accession>A0A091B0K6</accession>
<dbReference type="GO" id="GO:0046872">
    <property type="term" value="F:metal ion binding"/>
    <property type="evidence" value="ECO:0007669"/>
    <property type="project" value="UniProtKB-UniRule"/>
</dbReference>
<comment type="subunit">
    <text evidence="4 11">Homotetramer.</text>
</comment>
<evidence type="ECO:0000256" key="2">
    <source>
        <dbReference type="ARBA" id="ARBA00001946"/>
    </source>
</evidence>
<evidence type="ECO:0000256" key="5">
    <source>
        <dbReference type="ARBA" id="ARBA00013066"/>
    </source>
</evidence>
<evidence type="ECO:0000256" key="6">
    <source>
        <dbReference type="ARBA" id="ARBA00020092"/>
    </source>
</evidence>
<proteinExistence type="inferred from homology"/>
<evidence type="ECO:0000256" key="1">
    <source>
        <dbReference type="ARBA" id="ARBA00000898"/>
    </source>
</evidence>
<evidence type="ECO:0000313" key="14">
    <source>
        <dbReference type="EMBL" id="KFN45107.1"/>
    </source>
</evidence>
<feature type="binding site" evidence="12">
    <location>
        <position position="74"/>
    </location>
    <ligand>
        <name>substrate</name>
    </ligand>
</feature>
<dbReference type="GO" id="GO:0008781">
    <property type="term" value="F:N-acylneuraminate cytidylyltransferase activity"/>
    <property type="evidence" value="ECO:0007669"/>
    <property type="project" value="TreeGrafter"/>
</dbReference>
<comment type="caution">
    <text evidence="14">The sequence shown here is derived from an EMBL/GenBank/DDBJ whole genome shotgun (WGS) entry which is preliminary data.</text>
</comment>
<evidence type="ECO:0000256" key="4">
    <source>
        <dbReference type="ARBA" id="ARBA00011881"/>
    </source>
</evidence>
<evidence type="ECO:0000256" key="12">
    <source>
        <dbReference type="PIRSR" id="PIRSR006118-1"/>
    </source>
</evidence>
<evidence type="ECO:0000256" key="10">
    <source>
        <dbReference type="ARBA" id="ARBA00031051"/>
    </source>
</evidence>
<comment type="cofactor">
    <cofactor evidence="2 11 13">
        <name>Mg(2+)</name>
        <dbReference type="ChEBI" id="CHEBI:18420"/>
    </cofactor>
</comment>
<dbReference type="Pfam" id="PF08282">
    <property type="entry name" value="Hydrolase_3"/>
    <property type="match status" value="1"/>
</dbReference>
<gene>
    <name evidence="14" type="ORF">N789_03540</name>
</gene>
<evidence type="ECO:0000256" key="8">
    <source>
        <dbReference type="ARBA" id="ARBA00022801"/>
    </source>
</evidence>
<dbReference type="InterPro" id="IPR023214">
    <property type="entry name" value="HAD_sf"/>
</dbReference>
<keyword evidence="15" id="KW-1185">Reference proteome</keyword>
<dbReference type="SFLD" id="SFLDG01138">
    <property type="entry name" value="C1.6.2:_Deoxy-d-mannose-octulo"/>
    <property type="match status" value="1"/>
</dbReference>
<dbReference type="SUPFAM" id="SSF56784">
    <property type="entry name" value="HAD-like"/>
    <property type="match status" value="1"/>
</dbReference>
<protein>
    <recommendedName>
        <fullName evidence="6 11">3-deoxy-D-manno-octulosonate 8-phosphate phosphatase KdsC</fullName>
        <ecNumber evidence="5 11">3.1.3.45</ecNumber>
    </recommendedName>
    <alternativeName>
        <fullName evidence="10 11">KDO 8-P phosphatase</fullName>
    </alternativeName>
</protein>
<evidence type="ECO:0000313" key="15">
    <source>
        <dbReference type="Proteomes" id="UP000029385"/>
    </source>
</evidence>
<dbReference type="SFLD" id="SFLDG01136">
    <property type="entry name" value="C1.6:_Phosphoserine_Phosphatas"/>
    <property type="match status" value="1"/>
</dbReference>
<feature type="binding site" evidence="13">
    <location>
        <position position="28"/>
    </location>
    <ligand>
        <name>Mg(2+)</name>
        <dbReference type="ChEBI" id="CHEBI:18420"/>
    </ligand>
</feature>
<dbReference type="CDD" id="cd01630">
    <property type="entry name" value="HAD_KDO-like"/>
    <property type="match status" value="1"/>
</dbReference>
<dbReference type="InterPro" id="IPR036412">
    <property type="entry name" value="HAD-like_sf"/>
</dbReference>
<dbReference type="PANTHER" id="PTHR21485:SF3">
    <property type="entry name" value="N-ACYLNEURAMINATE CYTIDYLYLTRANSFERASE"/>
    <property type="match status" value="1"/>
</dbReference>
<feature type="binding site" evidence="12">
    <location>
        <position position="98"/>
    </location>
    <ligand>
        <name>substrate</name>
    </ligand>
</feature>
<feature type="binding site" evidence="12">
    <location>
        <position position="82"/>
    </location>
    <ligand>
        <name>substrate</name>
    </ligand>
</feature>
<dbReference type="PATRIC" id="fig|1121015.4.peg.697"/>
<dbReference type="eggNOG" id="COG1778">
    <property type="taxonomic scope" value="Bacteria"/>
</dbReference>
<keyword evidence="7 11" id="KW-0479">Metal-binding</keyword>
<feature type="binding site" evidence="12">
    <location>
        <position position="30"/>
    </location>
    <ligand>
        <name>substrate</name>
    </ligand>
</feature>
<name>A0A091B0K6_9GAMM</name>
<dbReference type="GO" id="GO:0019143">
    <property type="term" value="F:3-deoxy-manno-octulosonate-8-phosphatase activity"/>
    <property type="evidence" value="ECO:0007669"/>
    <property type="project" value="UniProtKB-UniRule"/>
</dbReference>
<dbReference type="NCBIfam" id="TIGR01670">
    <property type="entry name" value="KdsC-phosphatas"/>
    <property type="match status" value="1"/>
</dbReference>
<comment type="catalytic activity">
    <reaction evidence="1 11">
        <text>3-deoxy-alpha-D-manno-2-octulosonate-8-phosphate + H2O = 3-deoxy-alpha-D-manno-oct-2-ulosonate + phosphate</text>
        <dbReference type="Rhea" id="RHEA:11500"/>
        <dbReference type="ChEBI" id="CHEBI:15377"/>
        <dbReference type="ChEBI" id="CHEBI:43474"/>
        <dbReference type="ChEBI" id="CHEBI:85985"/>
        <dbReference type="ChEBI" id="CHEBI:85986"/>
        <dbReference type="EC" id="3.1.3.45"/>
    </reaction>
</comment>
<dbReference type="FunFam" id="3.40.50.1000:FF:000029">
    <property type="entry name" value="3-deoxy-D-manno-octulosonate 8-phosphate phosphatase KdsC"/>
    <property type="match status" value="1"/>
</dbReference>
<dbReference type="AlphaFoldDB" id="A0A091B0K6"/>